<reference evidence="11 12" key="1">
    <citation type="submission" date="2011-10" db="EMBL/GenBank/DDBJ databases">
        <authorList>
            <person name="Genoscope - CEA"/>
        </authorList>
    </citation>
    <scope>NUCLEOTIDE SEQUENCE [LARGE SCALE GENOMIC DNA]</scope>
    <source>
        <strain evidence="11 12">RCC 1105</strain>
    </source>
</reference>
<dbReference type="EC" id="3.6.4.13" evidence="7"/>
<feature type="compositionally biased region" description="Basic residues" evidence="8">
    <location>
        <begin position="750"/>
        <end position="759"/>
    </location>
</feature>
<dbReference type="AlphaFoldDB" id="K8EL89"/>
<dbReference type="PROSITE" id="PS00039">
    <property type="entry name" value="DEAD_ATP_HELICASE"/>
    <property type="match status" value="1"/>
</dbReference>
<dbReference type="GeneID" id="19012340"/>
<feature type="compositionally biased region" description="Basic and acidic residues" evidence="8">
    <location>
        <begin position="616"/>
        <end position="626"/>
    </location>
</feature>
<feature type="compositionally biased region" description="Low complexity" evidence="8">
    <location>
        <begin position="342"/>
        <end position="356"/>
    </location>
</feature>
<evidence type="ECO:0000256" key="4">
    <source>
        <dbReference type="ARBA" id="ARBA00022840"/>
    </source>
</evidence>
<comment type="similarity">
    <text evidence="6">Belongs to the DEAD box helicase family.</text>
</comment>
<evidence type="ECO:0000256" key="8">
    <source>
        <dbReference type="SAM" id="MobiDB-lite"/>
    </source>
</evidence>
<dbReference type="Pfam" id="PF00271">
    <property type="entry name" value="Helicase_C"/>
    <property type="match status" value="1"/>
</dbReference>
<dbReference type="RefSeq" id="XP_007509862.1">
    <property type="nucleotide sequence ID" value="XM_007509800.1"/>
</dbReference>
<evidence type="ECO:0000256" key="7">
    <source>
        <dbReference type="RuleBase" id="RU365068"/>
    </source>
</evidence>
<dbReference type="SUPFAM" id="SSF52540">
    <property type="entry name" value="P-loop containing nucleoside triphosphate hydrolases"/>
    <property type="match status" value="1"/>
</dbReference>
<dbReference type="GO" id="GO:0003724">
    <property type="term" value="F:RNA helicase activity"/>
    <property type="evidence" value="ECO:0007669"/>
    <property type="project" value="UniProtKB-EC"/>
</dbReference>
<comment type="catalytic activity">
    <reaction evidence="7">
        <text>ATP + H2O = ADP + phosphate + H(+)</text>
        <dbReference type="Rhea" id="RHEA:13065"/>
        <dbReference type="ChEBI" id="CHEBI:15377"/>
        <dbReference type="ChEBI" id="CHEBI:15378"/>
        <dbReference type="ChEBI" id="CHEBI:30616"/>
        <dbReference type="ChEBI" id="CHEBI:43474"/>
        <dbReference type="ChEBI" id="CHEBI:456216"/>
        <dbReference type="EC" id="3.6.4.13"/>
    </reaction>
</comment>
<organism evidence="11 12">
    <name type="scientific">Bathycoccus prasinos</name>
    <dbReference type="NCBI Taxonomy" id="41875"/>
    <lineage>
        <taxon>Eukaryota</taxon>
        <taxon>Viridiplantae</taxon>
        <taxon>Chlorophyta</taxon>
        <taxon>Mamiellophyceae</taxon>
        <taxon>Mamiellales</taxon>
        <taxon>Bathycoccaceae</taxon>
        <taxon>Bathycoccus</taxon>
    </lineage>
</organism>
<feature type="domain" description="Helicase ATP-binding" evidence="9">
    <location>
        <begin position="48"/>
        <end position="248"/>
    </location>
</feature>
<feature type="region of interest" description="Disordered" evidence="8">
    <location>
        <begin position="616"/>
        <end position="672"/>
    </location>
</feature>
<dbReference type="GO" id="GO:0005524">
    <property type="term" value="F:ATP binding"/>
    <property type="evidence" value="ECO:0007669"/>
    <property type="project" value="UniProtKB-UniRule"/>
</dbReference>
<evidence type="ECO:0000313" key="12">
    <source>
        <dbReference type="Proteomes" id="UP000198341"/>
    </source>
</evidence>
<evidence type="ECO:0000256" key="1">
    <source>
        <dbReference type="ARBA" id="ARBA00022741"/>
    </source>
</evidence>
<name>K8EL89_9CHLO</name>
<dbReference type="Gene3D" id="3.40.50.300">
    <property type="entry name" value="P-loop containing nucleotide triphosphate hydrolases"/>
    <property type="match status" value="2"/>
</dbReference>
<dbReference type="CDD" id="cd18787">
    <property type="entry name" value="SF2_C_DEAD"/>
    <property type="match status" value="1"/>
</dbReference>
<feature type="compositionally biased region" description="Basic and acidic residues" evidence="8">
    <location>
        <begin position="711"/>
        <end position="720"/>
    </location>
</feature>
<dbReference type="PROSITE" id="PS51192">
    <property type="entry name" value="HELICASE_ATP_BIND_1"/>
    <property type="match status" value="1"/>
</dbReference>
<keyword evidence="4 6" id="KW-0067">ATP-binding</keyword>
<dbReference type="EMBL" id="FO082267">
    <property type="protein sequence ID" value="CCO18977.1"/>
    <property type="molecule type" value="Genomic_DNA"/>
</dbReference>
<evidence type="ECO:0000256" key="5">
    <source>
        <dbReference type="ARBA" id="ARBA00022884"/>
    </source>
</evidence>
<dbReference type="CDD" id="cd17960">
    <property type="entry name" value="DEADc_DDX55"/>
    <property type="match status" value="1"/>
</dbReference>
<dbReference type="Pfam" id="PF00270">
    <property type="entry name" value="DEAD"/>
    <property type="match status" value="1"/>
</dbReference>
<gene>
    <name evidence="11" type="ordered locus">Bathy12g00950</name>
</gene>
<feature type="compositionally biased region" description="Basic and acidic residues" evidence="8">
    <location>
        <begin position="734"/>
        <end position="749"/>
    </location>
</feature>
<feature type="region of interest" description="Disordered" evidence="8">
    <location>
        <begin position="698"/>
        <end position="780"/>
    </location>
</feature>
<evidence type="ECO:0000256" key="3">
    <source>
        <dbReference type="ARBA" id="ARBA00022806"/>
    </source>
</evidence>
<proteinExistence type="inferred from homology"/>
<dbReference type="eggNOG" id="KOG0345">
    <property type="taxonomic scope" value="Eukaryota"/>
</dbReference>
<dbReference type="PROSITE" id="PS51194">
    <property type="entry name" value="HELICASE_CTER"/>
    <property type="match status" value="1"/>
</dbReference>
<keyword evidence="2 6" id="KW-0378">Hydrolase</keyword>
<dbReference type="OrthoDB" id="7396459at2759"/>
<keyword evidence="3 6" id="KW-0347">Helicase</keyword>
<sequence length="780" mass="87504">MAPPPLSSRSVAEGPPFEELEPPLRAQTLSILKSLAFVNSTPVQAAVIGLLGKNKDVSVEACTGSGKTLAFVLPMIEILWKANKESKFKKHSIGAVIVSPTRELARQIRDVAEPFLESLRAIADEEDEESKEHSKFNPDVKPMLLVGGGAQTVADDLKRFSERGSLCLIGTPGRMLDVLTKARDLDAKRCELLVLDEADRVLGMGFAKTLNSIIGMLPKQRRTGLFSATQTEELEELARAGLRNPVRVTVRDSNAAAAAAAAGGGKENKTDKKKGAIGAGAGSKLPMQLELSYRICETVDAKIFRLAEFLKAKKGRKIIVYFLTCACVDYYQKALDALLDVGSGSKKNNNNNNSSSNKKKKTTKNGNDSRIEIFALHGKMKQAQREQTLENFAENKENDEENGVESSILLTTDVAARGLDIPGVDWIVQFDMPQDPSAFTHRVGRTARMGAKGSALALLTKEESSYVAFLKIRGVHLRRDGNCRFADGDNGDGEEEEEEEDLDAVVEEDANGAREVYDTLRALSKRDREAMEKGVRAFVSYVRGYKEHHCRFIFRLKELHLAKLANAMGLLRLPKMKEIRKAAKNTLEGFEECVDVNIEEIPYLDLQREKQRKIQLEKDREEKEARGEEEDDDDARRKKESRGNNERKKENKPEKKLTAHKRRQIETREELDELDDDYRALKKWKKGKISEEEFEFELGWDENPNQAGKVRIKEGEKDENNFLAHPSSSGKQQQRKEDFYRNGDDLWMKEKKKPKHVKQSKGGQGKKYQKARDRAAAKAK</sequence>
<dbReference type="PANTHER" id="PTHR24031">
    <property type="entry name" value="RNA HELICASE"/>
    <property type="match status" value="1"/>
</dbReference>
<protein>
    <recommendedName>
        <fullName evidence="7">ATP-dependent RNA helicase</fullName>
        <ecNumber evidence="7">3.6.4.13</ecNumber>
    </recommendedName>
</protein>
<keyword evidence="12" id="KW-1185">Reference proteome</keyword>
<dbReference type="KEGG" id="bpg:Bathy12g00950"/>
<evidence type="ECO:0000259" key="10">
    <source>
        <dbReference type="PROSITE" id="PS51194"/>
    </source>
</evidence>
<dbReference type="GO" id="GO:0016887">
    <property type="term" value="F:ATP hydrolysis activity"/>
    <property type="evidence" value="ECO:0007669"/>
    <property type="project" value="RHEA"/>
</dbReference>
<accession>K8EL89</accession>
<dbReference type="InterPro" id="IPR014001">
    <property type="entry name" value="Helicase_ATP-bd"/>
</dbReference>
<feature type="compositionally biased region" description="Basic and acidic residues" evidence="8">
    <location>
        <begin position="770"/>
        <end position="780"/>
    </location>
</feature>
<dbReference type="InterPro" id="IPR027417">
    <property type="entry name" value="P-loop_NTPase"/>
</dbReference>
<dbReference type="InterPro" id="IPR001650">
    <property type="entry name" value="Helicase_C-like"/>
</dbReference>
<evidence type="ECO:0000259" key="9">
    <source>
        <dbReference type="PROSITE" id="PS51192"/>
    </source>
</evidence>
<keyword evidence="1 6" id="KW-0547">Nucleotide-binding</keyword>
<dbReference type="InterPro" id="IPR000629">
    <property type="entry name" value="RNA-helicase_DEAD-box_CS"/>
</dbReference>
<evidence type="ECO:0000256" key="6">
    <source>
        <dbReference type="RuleBase" id="RU000492"/>
    </source>
</evidence>
<dbReference type="Proteomes" id="UP000198341">
    <property type="component" value="Chromosome 12"/>
</dbReference>
<dbReference type="STRING" id="41875.K8EL89"/>
<dbReference type="SMART" id="SM01178">
    <property type="entry name" value="DUF4217"/>
    <property type="match status" value="1"/>
</dbReference>
<comment type="domain">
    <text evidence="7">The Q motif is unique to and characteristic of the DEAD box family of RNA helicases and controls ATP binding and hydrolysis.</text>
</comment>
<dbReference type="Pfam" id="PF13959">
    <property type="entry name" value="CTE_SPB4"/>
    <property type="match status" value="1"/>
</dbReference>
<dbReference type="InterPro" id="IPR025313">
    <property type="entry name" value="SPB4-like_CTE"/>
</dbReference>
<comment type="function">
    <text evidence="7">RNA helicase.</text>
</comment>
<dbReference type="SMART" id="SM00490">
    <property type="entry name" value="HELICc"/>
    <property type="match status" value="1"/>
</dbReference>
<dbReference type="InterPro" id="IPR011545">
    <property type="entry name" value="DEAD/DEAH_box_helicase_dom"/>
</dbReference>
<keyword evidence="5 7" id="KW-0694">RNA-binding</keyword>
<feature type="region of interest" description="Disordered" evidence="8">
    <location>
        <begin position="342"/>
        <end position="366"/>
    </location>
</feature>
<evidence type="ECO:0000313" key="11">
    <source>
        <dbReference type="EMBL" id="CCO18977.1"/>
    </source>
</evidence>
<feature type="compositionally biased region" description="Basic and acidic residues" evidence="8">
    <location>
        <begin position="634"/>
        <end position="657"/>
    </location>
</feature>
<dbReference type="GO" id="GO:0003723">
    <property type="term" value="F:RNA binding"/>
    <property type="evidence" value="ECO:0007669"/>
    <property type="project" value="UniProtKB-UniRule"/>
</dbReference>
<feature type="domain" description="Helicase C-terminal" evidence="10">
    <location>
        <begin position="302"/>
        <end position="503"/>
    </location>
</feature>
<dbReference type="SMART" id="SM00487">
    <property type="entry name" value="DEXDc"/>
    <property type="match status" value="1"/>
</dbReference>
<evidence type="ECO:0000256" key="2">
    <source>
        <dbReference type="ARBA" id="ARBA00022801"/>
    </source>
</evidence>